<dbReference type="Proteomes" id="UP000190460">
    <property type="component" value="Unassembled WGS sequence"/>
</dbReference>
<gene>
    <name evidence="3" type="ORF">SAMN02745130_01376</name>
</gene>
<dbReference type="GO" id="GO:0004252">
    <property type="term" value="F:serine-type endopeptidase activity"/>
    <property type="evidence" value="ECO:0007669"/>
    <property type="project" value="InterPro"/>
</dbReference>
<dbReference type="InterPro" id="IPR000209">
    <property type="entry name" value="Peptidase_S8/S53_dom"/>
</dbReference>
<feature type="domain" description="Peptidase S8/S53" evidence="2">
    <location>
        <begin position="287"/>
        <end position="623"/>
    </location>
</feature>
<organism evidence="3 4">
    <name type="scientific">Thiothrix eikelboomii</name>
    <dbReference type="NCBI Taxonomy" id="92487"/>
    <lineage>
        <taxon>Bacteria</taxon>
        <taxon>Pseudomonadati</taxon>
        <taxon>Pseudomonadota</taxon>
        <taxon>Gammaproteobacteria</taxon>
        <taxon>Thiotrichales</taxon>
        <taxon>Thiotrichaceae</taxon>
        <taxon>Thiothrix</taxon>
    </lineage>
</organism>
<dbReference type="InterPro" id="IPR036852">
    <property type="entry name" value="Peptidase_S8/S53_dom_sf"/>
</dbReference>
<evidence type="ECO:0000313" key="3">
    <source>
        <dbReference type="EMBL" id="SKA74336.1"/>
    </source>
</evidence>
<dbReference type="CDD" id="cd04847">
    <property type="entry name" value="Peptidases_S8_Subtilisin_like_2"/>
    <property type="match status" value="1"/>
</dbReference>
<accession>A0A1T4WAL7</accession>
<dbReference type="Gene3D" id="3.40.50.200">
    <property type="entry name" value="Peptidase S8/S53 domain"/>
    <property type="match status" value="1"/>
</dbReference>
<dbReference type="RefSeq" id="WP_078921844.1">
    <property type="nucleotide sequence ID" value="NZ_FUYB01000004.1"/>
</dbReference>
<protein>
    <submittedName>
        <fullName evidence="3">Subtilase family protein</fullName>
    </submittedName>
</protein>
<evidence type="ECO:0000259" key="2">
    <source>
        <dbReference type="Pfam" id="PF00082"/>
    </source>
</evidence>
<dbReference type="InterPro" id="IPR034074">
    <property type="entry name" value="Y4bN_pept_dom"/>
</dbReference>
<name>A0A1T4WAL7_9GAMM</name>
<dbReference type="STRING" id="92487.SAMN02745130_01376"/>
<evidence type="ECO:0000313" key="4">
    <source>
        <dbReference type="Proteomes" id="UP000190460"/>
    </source>
</evidence>
<dbReference type="OrthoDB" id="9768989at2"/>
<reference evidence="3 4" key="1">
    <citation type="submission" date="2017-02" db="EMBL/GenBank/DDBJ databases">
        <authorList>
            <person name="Peterson S.W."/>
        </authorList>
    </citation>
    <scope>NUCLEOTIDE SEQUENCE [LARGE SCALE GENOMIC DNA]</scope>
    <source>
        <strain evidence="3 4">ATCC 49788</strain>
    </source>
</reference>
<keyword evidence="4" id="KW-1185">Reference proteome</keyword>
<dbReference type="EMBL" id="FUYB01000004">
    <property type="protein sequence ID" value="SKA74336.1"/>
    <property type="molecule type" value="Genomic_DNA"/>
</dbReference>
<dbReference type="AlphaFoldDB" id="A0A1T4WAL7"/>
<proteinExistence type="predicted"/>
<evidence type="ECO:0000256" key="1">
    <source>
        <dbReference type="SAM" id="MobiDB-lite"/>
    </source>
</evidence>
<feature type="region of interest" description="Disordered" evidence="1">
    <location>
        <begin position="1"/>
        <end position="38"/>
    </location>
</feature>
<sequence>MADNQDLKPHIFIGKNGKPEKYTHPGSGGGKSPQIPALDRSSHAANLKNQLNQVAQRQTQLAQQASLFAVESPIGLQVTFESFPGIDMAFESLADARQKIELLNVRHIGTQIQATILVPPGKLAVIEKKLESYLSYKTNKNGQPCDNRKLIDAIQSIREAALEELWSDEPDLYPKDAETVIWWEVWLPVLGDRPAVIHDFKTIAQHAGIQISENPLKDSLKFPERSILLIKANRAQLSSSALLLSNISELRKAKETAEFFDSLEPLSQREWADDLISRTVPPAVNSPYICILDTGTNNGHPLLQPFLDDNDQHTVNPEWTPTDDNGHGTGMAGLALWGDLAEPLASNEQRRVNHRIESVKLLRHSGDNEGKHLGNITSDGIALPEIAQYDRTRIYTMALSAKDSRDRGKPSAWSATVDNLACDYLGENLNPRLIVLCAGNTGDDLVRLKEYPQHNELQDIHDPGQAWNALTVGAYTRKNTITEEDARHYRPLAPQGGLSPYSTTSITWTTSMPIKPEVVFEGGNVGVDDYSCAGLHSLKLLTTHHQPNERYFSTFEATSAATALAAKFAAEIYAQYPVFWPETVRALMVHSADWTDAMRTQFGDSRKTNKQNAKRLVRCVGYGVPNMGKALWSMQNSLAMIVEDELQPFEKRKGKDSSTRDMHLHDLPWPKEQLQALGEVEVTMTVTLSYFIESNPSSRNVSSKYRYPSHQLRFEVKRPTESIKDFKNRLSRAVHDEEEGTSKAPSDPNWLFGDFRHKGSVHKDIWSGTAAELADRGHIAVYPAMGWWRTRTQLERYDKKARYSLIVSIEAPSVGIDLYTGVLTAIEASNPIGITVSSN</sequence>
<dbReference type="SUPFAM" id="SSF52743">
    <property type="entry name" value="Subtilisin-like"/>
    <property type="match status" value="1"/>
</dbReference>
<dbReference type="Pfam" id="PF00082">
    <property type="entry name" value="Peptidase_S8"/>
    <property type="match status" value="1"/>
</dbReference>
<dbReference type="GO" id="GO:0006508">
    <property type="term" value="P:proteolysis"/>
    <property type="evidence" value="ECO:0007669"/>
    <property type="project" value="InterPro"/>
</dbReference>